<dbReference type="RefSeq" id="WP_281802478.1">
    <property type="nucleotide sequence ID" value="NZ_BSEC01000001.1"/>
</dbReference>
<protein>
    <submittedName>
        <fullName evidence="1">Uncharacterized protein</fullName>
    </submittedName>
</protein>
<dbReference type="Proteomes" id="UP001144323">
    <property type="component" value="Unassembled WGS sequence"/>
</dbReference>
<proteinExistence type="predicted"/>
<sequence>MSDSQDDDDMIDDADEREQMTAAIVAGLFGEAELKVFLAKAPYADAETLFTDLHRTAVDKVAKLSEEDRAELVADLFGELNWNYIINLLLNDAAEVGLFEEGKTRLLEGEEQS</sequence>
<keyword evidence="2" id="KW-1185">Reference proteome</keyword>
<dbReference type="EMBL" id="BSEC01000001">
    <property type="protein sequence ID" value="GLI92949.1"/>
    <property type="molecule type" value="Genomic_DNA"/>
</dbReference>
<accession>A0A9W6LS38</accession>
<evidence type="ECO:0000313" key="1">
    <source>
        <dbReference type="EMBL" id="GLI92949.1"/>
    </source>
</evidence>
<dbReference type="AlphaFoldDB" id="A0A9W6LS38"/>
<gene>
    <name evidence="1" type="ORF">LMG27198_19410</name>
</gene>
<evidence type="ECO:0000313" key="2">
    <source>
        <dbReference type="Proteomes" id="UP001144323"/>
    </source>
</evidence>
<name>A0A9W6LS38_9HYPH</name>
<comment type="caution">
    <text evidence="1">The sequence shown here is derived from an EMBL/GenBank/DDBJ whole genome shotgun (WGS) entry which is preliminary data.</text>
</comment>
<reference evidence="1" key="1">
    <citation type="journal article" date="2023" name="Int. J. Syst. Evol. Microbiol.">
        <title>Methylocystis iwaonis sp. nov., a type II methane-oxidizing bacterium from surface soil of a rice paddy field in Japan, and emended description of the genus Methylocystis (ex Whittenbury et al. 1970) Bowman et al. 1993.</title>
        <authorList>
            <person name="Kaise H."/>
            <person name="Sawadogo J.B."/>
            <person name="Alam M.S."/>
            <person name="Ueno C."/>
            <person name="Dianou D."/>
            <person name="Shinjo R."/>
            <person name="Asakawa S."/>
        </authorList>
    </citation>
    <scope>NUCLEOTIDE SEQUENCE</scope>
    <source>
        <strain evidence="1">LMG27198</strain>
    </source>
</reference>
<organism evidence="1 2">
    <name type="scientific">Methylocystis echinoides</name>
    <dbReference type="NCBI Taxonomy" id="29468"/>
    <lineage>
        <taxon>Bacteria</taxon>
        <taxon>Pseudomonadati</taxon>
        <taxon>Pseudomonadota</taxon>
        <taxon>Alphaproteobacteria</taxon>
        <taxon>Hyphomicrobiales</taxon>
        <taxon>Methylocystaceae</taxon>
        <taxon>Methylocystis</taxon>
    </lineage>
</organism>